<evidence type="ECO:0000259" key="1">
    <source>
        <dbReference type="Pfam" id="PF13737"/>
    </source>
</evidence>
<evidence type="ECO:0000313" key="2">
    <source>
        <dbReference type="EMBL" id="PCS22370.1"/>
    </source>
</evidence>
<dbReference type="RefSeq" id="WP_097356743.1">
    <property type="nucleotide sequence ID" value="NZ_CAWNJE010000038.1"/>
</dbReference>
<keyword evidence="3" id="KW-1185">Reference proteome</keyword>
<dbReference type="GeneID" id="66951986"/>
<dbReference type="EMBL" id="NBYY01000022">
    <property type="protein sequence ID" value="PCS22370.1"/>
    <property type="molecule type" value="Genomic_DNA"/>
</dbReference>
<gene>
    <name evidence="2" type="ORF">BTN49_2099</name>
</gene>
<dbReference type="Pfam" id="PF13737">
    <property type="entry name" value="DDE_Tnp_1_5"/>
    <property type="match status" value="1"/>
</dbReference>
<organism evidence="2 3">
    <name type="scientific">Candidatus Enterovibrio escicola</name>
    <dbReference type="NCBI Taxonomy" id="1927127"/>
    <lineage>
        <taxon>Bacteria</taxon>
        <taxon>Pseudomonadati</taxon>
        <taxon>Pseudomonadota</taxon>
        <taxon>Gammaproteobacteria</taxon>
        <taxon>Vibrionales</taxon>
        <taxon>Vibrionaceae</taxon>
        <taxon>Enterovibrio</taxon>
    </lineage>
</organism>
<name>A0A2A5T2L3_9GAMM</name>
<proteinExistence type="predicted"/>
<dbReference type="AlphaFoldDB" id="A0A2A5T2L3"/>
<dbReference type="InterPro" id="IPR025668">
    <property type="entry name" value="Tnp_DDE_dom"/>
</dbReference>
<evidence type="ECO:0000313" key="3">
    <source>
        <dbReference type="Proteomes" id="UP000219020"/>
    </source>
</evidence>
<comment type="caution">
    <text evidence="2">The sequence shown here is derived from an EMBL/GenBank/DDBJ whole genome shotgun (WGS) entry which is preliminary data.</text>
</comment>
<reference evidence="3" key="1">
    <citation type="submission" date="2017-04" db="EMBL/GenBank/DDBJ databases">
        <title>Genome evolution of the luminous symbionts of deep sea anglerfish.</title>
        <authorList>
            <person name="Hendry T.A."/>
        </authorList>
    </citation>
    <scope>NUCLEOTIDE SEQUENCE [LARGE SCALE GENOMIC DNA]</scope>
</reference>
<sequence>MSKASRTSWPFVYILDTQIETALMMKGIFKLPLRALEGFFSSVFTVINIPLKSFTYTCMNQW</sequence>
<dbReference type="Proteomes" id="UP000219020">
    <property type="component" value="Unassembled WGS sequence"/>
</dbReference>
<accession>A0A2A5T2L3</accession>
<protein>
    <recommendedName>
        <fullName evidence="1">Transposase DDE domain-containing protein</fullName>
    </recommendedName>
</protein>
<dbReference type="OrthoDB" id="6382212at2"/>
<feature type="domain" description="Transposase DDE" evidence="1">
    <location>
        <begin position="6"/>
        <end position="60"/>
    </location>
</feature>